<reference evidence="2 3" key="1">
    <citation type="submission" date="2019-03" db="EMBL/GenBank/DDBJ databases">
        <title>First draft genome of Liparis tanakae, snailfish: a comprehensive survey of snailfish specific genes.</title>
        <authorList>
            <person name="Kim W."/>
            <person name="Song I."/>
            <person name="Jeong J.-H."/>
            <person name="Kim D."/>
            <person name="Kim S."/>
            <person name="Ryu S."/>
            <person name="Song J.Y."/>
            <person name="Lee S.K."/>
        </authorList>
    </citation>
    <scope>NUCLEOTIDE SEQUENCE [LARGE SCALE GENOMIC DNA]</scope>
    <source>
        <tissue evidence="2">Muscle</tissue>
    </source>
</reference>
<keyword evidence="1" id="KW-0812">Transmembrane</keyword>
<keyword evidence="3" id="KW-1185">Reference proteome</keyword>
<gene>
    <name evidence="2" type="ORF">EYF80_032871</name>
</gene>
<proteinExistence type="predicted"/>
<sequence>MCVCVHVIHKSKKVLNRIACYLVGFVIIRVPFDYILGSVGSKVKVMKRSTFSFYYQFISNWHATNANIFINKAQSCDMQRYALYRVPVLVLYFIYTRIGILKRERACSLANRLLQANPPVPLKREREETPSAARRSASLRERVSVFLCMETTKKGHMRL</sequence>
<evidence type="ECO:0000256" key="1">
    <source>
        <dbReference type="SAM" id="Phobius"/>
    </source>
</evidence>
<keyword evidence="1" id="KW-0472">Membrane</keyword>
<comment type="caution">
    <text evidence="2">The sequence shown here is derived from an EMBL/GenBank/DDBJ whole genome shotgun (WGS) entry which is preliminary data.</text>
</comment>
<accession>A0A4Z2GU63</accession>
<dbReference type="Proteomes" id="UP000314294">
    <property type="component" value="Unassembled WGS sequence"/>
</dbReference>
<dbReference type="AlphaFoldDB" id="A0A4Z2GU63"/>
<keyword evidence="1" id="KW-1133">Transmembrane helix</keyword>
<evidence type="ECO:0000313" key="3">
    <source>
        <dbReference type="Proteomes" id="UP000314294"/>
    </source>
</evidence>
<organism evidence="2 3">
    <name type="scientific">Liparis tanakae</name>
    <name type="common">Tanaka's snailfish</name>
    <dbReference type="NCBI Taxonomy" id="230148"/>
    <lineage>
        <taxon>Eukaryota</taxon>
        <taxon>Metazoa</taxon>
        <taxon>Chordata</taxon>
        <taxon>Craniata</taxon>
        <taxon>Vertebrata</taxon>
        <taxon>Euteleostomi</taxon>
        <taxon>Actinopterygii</taxon>
        <taxon>Neopterygii</taxon>
        <taxon>Teleostei</taxon>
        <taxon>Neoteleostei</taxon>
        <taxon>Acanthomorphata</taxon>
        <taxon>Eupercaria</taxon>
        <taxon>Perciformes</taxon>
        <taxon>Cottioidei</taxon>
        <taxon>Cottales</taxon>
        <taxon>Liparidae</taxon>
        <taxon>Liparis</taxon>
    </lineage>
</organism>
<evidence type="ECO:0000313" key="2">
    <source>
        <dbReference type="EMBL" id="TNN56881.1"/>
    </source>
</evidence>
<dbReference type="EMBL" id="SRLO01000418">
    <property type="protein sequence ID" value="TNN56881.1"/>
    <property type="molecule type" value="Genomic_DNA"/>
</dbReference>
<protein>
    <submittedName>
        <fullName evidence="2">Uncharacterized protein</fullName>
    </submittedName>
</protein>
<feature type="transmembrane region" description="Helical" evidence="1">
    <location>
        <begin position="14"/>
        <end position="32"/>
    </location>
</feature>
<feature type="transmembrane region" description="Helical" evidence="1">
    <location>
        <begin position="82"/>
        <end position="100"/>
    </location>
</feature>
<name>A0A4Z2GU63_9TELE</name>